<dbReference type="EMBL" id="GFPF01002124">
    <property type="protein sequence ID" value="MAA13270.1"/>
    <property type="molecule type" value="Transcribed_RNA"/>
</dbReference>
<proteinExistence type="predicted"/>
<organism evidence="1">
    <name type="scientific">Rhipicephalus zambeziensis</name>
    <dbReference type="NCBI Taxonomy" id="60191"/>
    <lineage>
        <taxon>Eukaryota</taxon>
        <taxon>Metazoa</taxon>
        <taxon>Ecdysozoa</taxon>
        <taxon>Arthropoda</taxon>
        <taxon>Chelicerata</taxon>
        <taxon>Arachnida</taxon>
        <taxon>Acari</taxon>
        <taxon>Parasitiformes</taxon>
        <taxon>Ixodida</taxon>
        <taxon>Ixodoidea</taxon>
        <taxon>Ixodidae</taxon>
        <taxon>Rhipicephalinae</taxon>
        <taxon>Rhipicephalus</taxon>
        <taxon>Rhipicephalus</taxon>
    </lineage>
</organism>
<dbReference type="AlphaFoldDB" id="A0A224YHL8"/>
<protein>
    <submittedName>
        <fullName evidence="1">Uncharacterized protein</fullName>
    </submittedName>
</protein>
<name>A0A224YHL8_9ACAR</name>
<reference evidence="1" key="1">
    <citation type="journal article" date="2017" name="Parasit. Vectors">
        <title>Sialotranscriptomics of Rhipicephalus zambeziensis reveals intricate expression profiles of secretory proteins and suggests tight temporal transcriptional regulation during blood-feeding.</title>
        <authorList>
            <person name="de Castro M.H."/>
            <person name="de Klerk D."/>
            <person name="Pienaar R."/>
            <person name="Rees D.J.G."/>
            <person name="Mans B.J."/>
        </authorList>
    </citation>
    <scope>NUCLEOTIDE SEQUENCE</scope>
    <source>
        <tissue evidence="1">Salivary glands</tissue>
    </source>
</reference>
<accession>A0A224YHL8</accession>
<evidence type="ECO:0000313" key="1">
    <source>
        <dbReference type="EMBL" id="MAA13270.1"/>
    </source>
</evidence>
<sequence length="94" mass="10892">MTSPGACNFQHHALARVAPVQALYGGTCCSLSVKQRHLRAFWSMPTLCEQEMCRETSRPTGTRWGHEIIFCRENFAIVQFCYCVFRLNFHFQCK</sequence>